<dbReference type="EMBL" id="CAFBLH010000021">
    <property type="protein sequence ID" value="CAB4867371.1"/>
    <property type="molecule type" value="Genomic_DNA"/>
</dbReference>
<dbReference type="SUPFAM" id="SSF55073">
    <property type="entry name" value="Nucleotide cyclase"/>
    <property type="match status" value="1"/>
</dbReference>
<dbReference type="InterPro" id="IPR029787">
    <property type="entry name" value="Nucleotide_cyclase"/>
</dbReference>
<dbReference type="PROSITE" id="PS50887">
    <property type="entry name" value="GGDEF"/>
    <property type="match status" value="1"/>
</dbReference>
<dbReference type="InterPro" id="IPR000160">
    <property type="entry name" value="GGDEF_dom"/>
</dbReference>
<evidence type="ECO:0000313" key="3">
    <source>
        <dbReference type="EMBL" id="CAB4867371.1"/>
    </source>
</evidence>
<feature type="transmembrane region" description="Helical" evidence="1">
    <location>
        <begin position="34"/>
        <end position="50"/>
    </location>
</feature>
<dbReference type="Gene3D" id="3.30.70.270">
    <property type="match status" value="1"/>
</dbReference>
<dbReference type="PANTHER" id="PTHR46663:SF2">
    <property type="entry name" value="GGDEF DOMAIN-CONTAINING PROTEIN"/>
    <property type="match status" value="1"/>
</dbReference>
<dbReference type="InterPro" id="IPR052163">
    <property type="entry name" value="DGC-Regulatory_Protein"/>
</dbReference>
<keyword evidence="1" id="KW-0472">Membrane</keyword>
<proteinExistence type="predicted"/>
<dbReference type="NCBIfam" id="TIGR00254">
    <property type="entry name" value="GGDEF"/>
    <property type="match status" value="1"/>
</dbReference>
<feature type="transmembrane region" description="Helical" evidence="1">
    <location>
        <begin position="125"/>
        <end position="149"/>
    </location>
</feature>
<feature type="transmembrane region" description="Helical" evidence="1">
    <location>
        <begin position="245"/>
        <end position="264"/>
    </location>
</feature>
<feature type="transmembrane region" description="Helical" evidence="1">
    <location>
        <begin position="94"/>
        <end position="113"/>
    </location>
</feature>
<dbReference type="CDD" id="cd01949">
    <property type="entry name" value="GGDEF"/>
    <property type="match status" value="1"/>
</dbReference>
<feature type="domain" description="GGDEF" evidence="2">
    <location>
        <begin position="331"/>
        <end position="455"/>
    </location>
</feature>
<dbReference type="PANTHER" id="PTHR46663">
    <property type="entry name" value="DIGUANYLATE CYCLASE DGCT-RELATED"/>
    <property type="match status" value="1"/>
</dbReference>
<gene>
    <name evidence="3" type="ORF">UFOPK3342_00774</name>
</gene>
<keyword evidence="1" id="KW-0812">Transmembrane</keyword>
<organism evidence="3">
    <name type="scientific">freshwater metagenome</name>
    <dbReference type="NCBI Taxonomy" id="449393"/>
    <lineage>
        <taxon>unclassified sequences</taxon>
        <taxon>metagenomes</taxon>
        <taxon>ecological metagenomes</taxon>
    </lineage>
</organism>
<evidence type="ECO:0000256" key="1">
    <source>
        <dbReference type="SAM" id="Phobius"/>
    </source>
</evidence>
<accession>A0A6J7DAP9</accession>
<feature type="transmembrane region" description="Helical" evidence="1">
    <location>
        <begin position="185"/>
        <end position="204"/>
    </location>
</feature>
<feature type="transmembrane region" description="Helical" evidence="1">
    <location>
        <begin position="155"/>
        <end position="173"/>
    </location>
</feature>
<keyword evidence="1" id="KW-1133">Transmembrane helix</keyword>
<evidence type="ECO:0000259" key="2">
    <source>
        <dbReference type="PROSITE" id="PS50887"/>
    </source>
</evidence>
<sequence>MRTLVLRVSGAVLLIAHSLLTFSPSLKSQWSEIYIYNSIILFVILVVWKAPRINDPFAQPLIIFAMSSWLLGSLLSSISSFATINAPVKLISNLLYLLFYPCIILGVTHILAPRRKFVLLEVFDSSIFGLGLSTIGTTLILGPLLPHFAQNNSDAFFAVIYPICDLILISVTLTTIASQGFSRRGVIFTAGIIIFSLNDFLFLWQQIQGTYSFGSLIDDGWLLGLLIMAESCWHENLDSANKSTINPIFIALSVLLSATLLALIALRPGYFPTFTLIPALMTLALAFIRMTIALNEARNIGHERILARTDELTGLPNRRRLISEIEGFELKNGSLLLLDLDGFKPVNDSHGHETGDKVLQQVALRFSRALPHGTMLARLGGDEFGVLHEGSYESAMELALALRATLSYPFNIEGEHIQIDVSIGVAKNTGDSNLLRRADDAMYKAKREGLGVCRV</sequence>
<feature type="transmembrane region" description="Helical" evidence="1">
    <location>
        <begin position="210"/>
        <end position="233"/>
    </location>
</feature>
<feature type="transmembrane region" description="Helical" evidence="1">
    <location>
        <begin position="62"/>
        <end position="82"/>
    </location>
</feature>
<dbReference type="Pfam" id="PF00990">
    <property type="entry name" value="GGDEF"/>
    <property type="match status" value="1"/>
</dbReference>
<name>A0A6J7DAP9_9ZZZZ</name>
<feature type="transmembrane region" description="Helical" evidence="1">
    <location>
        <begin position="270"/>
        <end position="288"/>
    </location>
</feature>
<dbReference type="SMART" id="SM00267">
    <property type="entry name" value="GGDEF"/>
    <property type="match status" value="1"/>
</dbReference>
<dbReference type="AlphaFoldDB" id="A0A6J7DAP9"/>
<protein>
    <submittedName>
        <fullName evidence="3">Unannotated protein</fullName>
    </submittedName>
</protein>
<dbReference type="InterPro" id="IPR043128">
    <property type="entry name" value="Rev_trsase/Diguanyl_cyclase"/>
</dbReference>
<reference evidence="3" key="1">
    <citation type="submission" date="2020-05" db="EMBL/GenBank/DDBJ databases">
        <authorList>
            <person name="Chiriac C."/>
            <person name="Salcher M."/>
            <person name="Ghai R."/>
            <person name="Kavagutti S V."/>
        </authorList>
    </citation>
    <scope>NUCLEOTIDE SEQUENCE</scope>
</reference>